<gene>
    <name evidence="4" type="ORF">DPMN_169652</name>
</gene>
<dbReference type="GO" id="GO:0005525">
    <property type="term" value="F:GTP binding"/>
    <property type="evidence" value="ECO:0007669"/>
    <property type="project" value="InterPro"/>
</dbReference>
<proteinExistence type="inferred from homology"/>
<evidence type="ECO:0000313" key="4">
    <source>
        <dbReference type="EMBL" id="KAH3768440.1"/>
    </source>
</evidence>
<protein>
    <recommendedName>
        <fullName evidence="3">AIG1-type G domain-containing protein</fullName>
    </recommendedName>
</protein>
<organism evidence="4 5">
    <name type="scientific">Dreissena polymorpha</name>
    <name type="common">Zebra mussel</name>
    <name type="synonym">Mytilus polymorpha</name>
    <dbReference type="NCBI Taxonomy" id="45954"/>
    <lineage>
        <taxon>Eukaryota</taxon>
        <taxon>Metazoa</taxon>
        <taxon>Spiralia</taxon>
        <taxon>Lophotrochozoa</taxon>
        <taxon>Mollusca</taxon>
        <taxon>Bivalvia</taxon>
        <taxon>Autobranchia</taxon>
        <taxon>Heteroconchia</taxon>
        <taxon>Euheterodonta</taxon>
        <taxon>Imparidentia</taxon>
        <taxon>Neoheterodontei</taxon>
        <taxon>Myida</taxon>
        <taxon>Dreissenoidea</taxon>
        <taxon>Dreissenidae</taxon>
        <taxon>Dreissena</taxon>
    </lineage>
</organism>
<reference evidence="4" key="2">
    <citation type="submission" date="2020-11" db="EMBL/GenBank/DDBJ databases">
        <authorList>
            <person name="McCartney M.A."/>
            <person name="Auch B."/>
            <person name="Kono T."/>
            <person name="Mallez S."/>
            <person name="Becker A."/>
            <person name="Gohl D.M."/>
            <person name="Silverstein K.A.T."/>
            <person name="Koren S."/>
            <person name="Bechman K.B."/>
            <person name="Herman A."/>
            <person name="Abrahante J.E."/>
            <person name="Garbe J."/>
        </authorList>
    </citation>
    <scope>NUCLEOTIDE SEQUENCE</scope>
    <source>
        <strain evidence="4">Duluth1</strain>
        <tissue evidence="4">Whole animal</tissue>
    </source>
</reference>
<dbReference type="Gene3D" id="3.40.50.300">
    <property type="entry name" value="P-loop containing nucleotide triphosphate hydrolases"/>
    <property type="match status" value="1"/>
</dbReference>
<evidence type="ECO:0000313" key="5">
    <source>
        <dbReference type="Proteomes" id="UP000828390"/>
    </source>
</evidence>
<dbReference type="InterPro" id="IPR006703">
    <property type="entry name" value="G_AIG1"/>
</dbReference>
<evidence type="ECO:0000259" key="3">
    <source>
        <dbReference type="Pfam" id="PF04548"/>
    </source>
</evidence>
<keyword evidence="5" id="KW-1185">Reference proteome</keyword>
<evidence type="ECO:0000256" key="1">
    <source>
        <dbReference type="ARBA" id="ARBA00008535"/>
    </source>
</evidence>
<feature type="domain" description="AIG1-type G" evidence="3">
    <location>
        <begin position="25"/>
        <end position="60"/>
    </location>
</feature>
<keyword evidence="2" id="KW-0547">Nucleotide-binding</keyword>
<dbReference type="EMBL" id="JAIWYP010000009">
    <property type="protein sequence ID" value="KAH3768440.1"/>
    <property type="molecule type" value="Genomic_DNA"/>
</dbReference>
<evidence type="ECO:0000256" key="2">
    <source>
        <dbReference type="ARBA" id="ARBA00022741"/>
    </source>
</evidence>
<accession>A0A9D4IC70</accession>
<dbReference type="AlphaFoldDB" id="A0A9D4IC70"/>
<dbReference type="InterPro" id="IPR027417">
    <property type="entry name" value="P-loop_NTPase"/>
</dbReference>
<comment type="caution">
    <text evidence="4">The sequence shown here is derived from an EMBL/GenBank/DDBJ whole genome shotgun (WGS) entry which is preliminary data.</text>
</comment>
<name>A0A9D4IC70_DREPO</name>
<dbReference type="Pfam" id="PF04548">
    <property type="entry name" value="AIG1"/>
    <property type="match status" value="1"/>
</dbReference>
<dbReference type="Proteomes" id="UP000828390">
    <property type="component" value="Unassembled WGS sequence"/>
</dbReference>
<comment type="similarity">
    <text evidence="1">Belongs to the TRAFAC class TrmE-Era-EngA-EngB-Septin-like GTPase superfamily. AIG1/Toc34/Toc159-like paraseptin GTPase family. IAN subfamily.</text>
</comment>
<sequence length="62" mass="6856">MNICPKYEQEISIVNSDFFCNSDITIILVEQTWHGKSATGNSILGRKAVLSELPPGSVTSEW</sequence>
<reference evidence="4" key="1">
    <citation type="journal article" date="2019" name="bioRxiv">
        <title>The Genome of the Zebra Mussel, Dreissena polymorpha: A Resource for Invasive Species Research.</title>
        <authorList>
            <person name="McCartney M.A."/>
            <person name="Auch B."/>
            <person name="Kono T."/>
            <person name="Mallez S."/>
            <person name="Zhang Y."/>
            <person name="Obille A."/>
            <person name="Becker A."/>
            <person name="Abrahante J.E."/>
            <person name="Garbe J."/>
            <person name="Badalamenti J.P."/>
            <person name="Herman A."/>
            <person name="Mangelson H."/>
            <person name="Liachko I."/>
            <person name="Sullivan S."/>
            <person name="Sone E.D."/>
            <person name="Koren S."/>
            <person name="Silverstein K.A.T."/>
            <person name="Beckman K.B."/>
            <person name="Gohl D.M."/>
        </authorList>
    </citation>
    <scope>NUCLEOTIDE SEQUENCE</scope>
    <source>
        <strain evidence="4">Duluth1</strain>
        <tissue evidence="4">Whole animal</tissue>
    </source>
</reference>